<accession>A0A3R7DM39</accession>
<dbReference type="InterPro" id="IPR003172">
    <property type="entry name" value="ML_dom"/>
</dbReference>
<reference evidence="7 8" key="1">
    <citation type="journal article" date="2018" name="Biotechnol. Adv.">
        <title>Improved genomic resources and new bioinformatic workflow for the carcinogenic parasite Clonorchis sinensis: Biotechnological implications.</title>
        <authorList>
            <person name="Wang D."/>
            <person name="Korhonen P.K."/>
            <person name="Gasser R.B."/>
            <person name="Young N.D."/>
        </authorList>
    </citation>
    <scope>NUCLEOTIDE SEQUENCE [LARGE SCALE GENOMIC DNA]</scope>
    <source>
        <strain evidence="7">Cs-k2</strain>
    </source>
</reference>
<dbReference type="EMBL" id="NIRI02000042">
    <property type="protein sequence ID" value="KAG5447122.1"/>
    <property type="molecule type" value="Genomic_DNA"/>
</dbReference>
<name>A0A3R7DM39_CLOSI</name>
<dbReference type="Gene3D" id="2.60.40.770">
    <property type="match status" value="1"/>
</dbReference>
<dbReference type="AlphaFoldDB" id="A0A3R7DM39"/>
<dbReference type="CDD" id="cd00916">
    <property type="entry name" value="Npc2_like"/>
    <property type="match status" value="1"/>
</dbReference>
<evidence type="ECO:0000313" key="7">
    <source>
        <dbReference type="EMBL" id="KAG5447122.1"/>
    </source>
</evidence>
<evidence type="ECO:0000313" key="8">
    <source>
        <dbReference type="Proteomes" id="UP000286415"/>
    </source>
</evidence>
<keyword evidence="3" id="KW-0964">Secreted</keyword>
<comment type="similarity">
    <text evidence="2">Belongs to the NPC2 family.</text>
</comment>
<feature type="domain" description="MD-2-related lipid-recognition" evidence="6">
    <location>
        <begin position="35"/>
        <end position="159"/>
    </location>
</feature>
<evidence type="ECO:0000256" key="2">
    <source>
        <dbReference type="ARBA" id="ARBA00006370"/>
    </source>
</evidence>
<dbReference type="InterPro" id="IPR014756">
    <property type="entry name" value="Ig_E-set"/>
</dbReference>
<evidence type="ECO:0000256" key="5">
    <source>
        <dbReference type="ARBA" id="ARBA00023157"/>
    </source>
</evidence>
<dbReference type="GO" id="GO:0005576">
    <property type="term" value="C:extracellular region"/>
    <property type="evidence" value="ECO:0007669"/>
    <property type="project" value="UniProtKB-SubCell"/>
</dbReference>
<protein>
    <submittedName>
        <fullName evidence="7">Phosphatidylglycerol/phosphatidylinositol transfer protein</fullName>
    </submittedName>
</protein>
<dbReference type="SUPFAM" id="SSF81296">
    <property type="entry name" value="E set domains"/>
    <property type="match status" value="1"/>
</dbReference>
<comment type="subcellular location">
    <subcellularLocation>
        <location evidence="1">Secreted</location>
    </subcellularLocation>
</comment>
<dbReference type="Pfam" id="PF02221">
    <property type="entry name" value="E1_DerP2_DerF2"/>
    <property type="match status" value="1"/>
</dbReference>
<dbReference type="SMART" id="SM00737">
    <property type="entry name" value="ML"/>
    <property type="match status" value="1"/>
</dbReference>
<comment type="caution">
    <text evidence="7">The sequence shown here is derived from an EMBL/GenBank/DDBJ whole genome shotgun (WGS) entry which is preliminary data.</text>
</comment>
<dbReference type="GO" id="GO:0032934">
    <property type="term" value="F:sterol binding"/>
    <property type="evidence" value="ECO:0007669"/>
    <property type="project" value="InterPro"/>
</dbReference>
<organism evidence="7 8">
    <name type="scientific">Clonorchis sinensis</name>
    <name type="common">Chinese liver fluke</name>
    <dbReference type="NCBI Taxonomy" id="79923"/>
    <lineage>
        <taxon>Eukaryota</taxon>
        <taxon>Metazoa</taxon>
        <taxon>Spiralia</taxon>
        <taxon>Lophotrochozoa</taxon>
        <taxon>Platyhelminthes</taxon>
        <taxon>Trematoda</taxon>
        <taxon>Digenea</taxon>
        <taxon>Opisthorchiida</taxon>
        <taxon>Opisthorchiata</taxon>
        <taxon>Opisthorchiidae</taxon>
        <taxon>Clonorchis</taxon>
    </lineage>
</organism>
<reference evidence="7 8" key="2">
    <citation type="journal article" date="2021" name="Genomics">
        <title>High-quality reference genome for Clonorchis sinensis.</title>
        <authorList>
            <person name="Young N.D."/>
            <person name="Stroehlein A.J."/>
            <person name="Kinkar L."/>
            <person name="Wang T."/>
            <person name="Sohn W.M."/>
            <person name="Chang B.C.H."/>
            <person name="Kaur P."/>
            <person name="Weisz D."/>
            <person name="Dudchenko O."/>
            <person name="Aiden E.L."/>
            <person name="Korhonen P.K."/>
            <person name="Gasser R.B."/>
        </authorList>
    </citation>
    <scope>NUCLEOTIDE SEQUENCE [LARGE SCALE GENOMIC DNA]</scope>
    <source>
        <strain evidence="7">Cs-k2</strain>
    </source>
</reference>
<dbReference type="GO" id="GO:0032367">
    <property type="term" value="P:intracellular cholesterol transport"/>
    <property type="evidence" value="ECO:0007669"/>
    <property type="project" value="InterPro"/>
</dbReference>
<proteinExistence type="inferred from homology"/>
<dbReference type="InterPro" id="IPR039670">
    <property type="entry name" value="NPC2-like"/>
</dbReference>
<gene>
    <name evidence="7" type="ORF">CSKR_107583</name>
</gene>
<dbReference type="FunFam" id="2.60.40.770:FF:000001">
    <property type="entry name" value="NPC intracellular cholesterol transporter 2"/>
    <property type="match status" value="1"/>
</dbReference>
<dbReference type="InterPro" id="IPR033916">
    <property type="entry name" value="ML_Npc2-like"/>
</dbReference>
<dbReference type="STRING" id="79923.A0A3R7DM39"/>
<dbReference type="PANTHER" id="PTHR11306:SF68">
    <property type="entry name" value="NPC INTRACELLULAR CHOLESTEROL TRANSPORTER 2"/>
    <property type="match status" value="1"/>
</dbReference>
<evidence type="ECO:0000256" key="4">
    <source>
        <dbReference type="ARBA" id="ARBA00022729"/>
    </source>
</evidence>
<evidence type="ECO:0000259" key="6">
    <source>
        <dbReference type="SMART" id="SM00737"/>
    </source>
</evidence>
<keyword evidence="8" id="KW-1185">Reference proteome</keyword>
<dbReference type="OrthoDB" id="6489092at2759"/>
<keyword evidence="4" id="KW-0732">Signal</keyword>
<dbReference type="InParanoid" id="A0A3R7DM39"/>
<evidence type="ECO:0000256" key="1">
    <source>
        <dbReference type="ARBA" id="ARBA00004613"/>
    </source>
</evidence>
<keyword evidence="5" id="KW-1015">Disulfide bond</keyword>
<dbReference type="Proteomes" id="UP000286415">
    <property type="component" value="Unassembled WGS sequence"/>
</dbReference>
<sequence length="164" mass="18391">MPDCDRSWSDMHRLTAILLILLPITSGFYIRGTQYKTCDSQPHRVQVLNVSIEPCDTRPCTLYKGERTKITINFTTAESISPGKASVHGIIAGIPMPFTLEYPDVCNFTEPGCPLTPGVPYGYGYQLPVSSSYPSIHLTVKWELMDAARRPFLCVEMPVKLHDR</sequence>
<evidence type="ECO:0000256" key="3">
    <source>
        <dbReference type="ARBA" id="ARBA00022525"/>
    </source>
</evidence>
<dbReference type="PANTHER" id="PTHR11306">
    <property type="entry name" value="NIEMANN PICK TYPE C2 PROTEIN NPC2-RELATED"/>
    <property type="match status" value="1"/>
</dbReference>